<proteinExistence type="predicted"/>
<dbReference type="SUPFAM" id="SSF51658">
    <property type="entry name" value="Xylose isomerase-like"/>
    <property type="match status" value="1"/>
</dbReference>
<evidence type="ECO:0000313" key="3">
    <source>
        <dbReference type="Proteomes" id="UP001190700"/>
    </source>
</evidence>
<dbReference type="PANTHER" id="PTHR12110">
    <property type="entry name" value="HYDROXYPYRUVATE ISOMERASE"/>
    <property type="match status" value="1"/>
</dbReference>
<dbReference type="InterPro" id="IPR036237">
    <property type="entry name" value="Xyl_isomerase-like_sf"/>
</dbReference>
<comment type="caution">
    <text evidence="2">The sequence shown here is derived from an EMBL/GenBank/DDBJ whole genome shotgun (WGS) entry which is preliminary data.</text>
</comment>
<evidence type="ECO:0000313" key="2">
    <source>
        <dbReference type="EMBL" id="KAK3250433.1"/>
    </source>
</evidence>
<reference evidence="2 3" key="1">
    <citation type="journal article" date="2015" name="Genome Biol. Evol.">
        <title>Comparative Genomics of a Bacterivorous Green Alga Reveals Evolutionary Causalities and Consequences of Phago-Mixotrophic Mode of Nutrition.</title>
        <authorList>
            <person name="Burns J.A."/>
            <person name="Paasch A."/>
            <person name="Narechania A."/>
            <person name="Kim E."/>
        </authorList>
    </citation>
    <scope>NUCLEOTIDE SEQUENCE [LARGE SCALE GENOMIC DNA]</scope>
    <source>
        <strain evidence="2 3">PLY_AMNH</strain>
    </source>
</reference>
<protein>
    <recommendedName>
        <fullName evidence="1">Xylose isomerase-like TIM barrel domain-containing protein</fullName>
    </recommendedName>
</protein>
<dbReference type="Gene3D" id="3.20.20.150">
    <property type="entry name" value="Divalent-metal-dependent TIM barrel enzymes"/>
    <property type="match status" value="1"/>
</dbReference>
<dbReference type="Pfam" id="PF01261">
    <property type="entry name" value="AP_endonuc_2"/>
    <property type="match status" value="1"/>
</dbReference>
<keyword evidence="3" id="KW-1185">Reference proteome</keyword>
<dbReference type="AlphaFoldDB" id="A0AAE0F3H6"/>
<organism evidence="2 3">
    <name type="scientific">Cymbomonas tetramitiformis</name>
    <dbReference type="NCBI Taxonomy" id="36881"/>
    <lineage>
        <taxon>Eukaryota</taxon>
        <taxon>Viridiplantae</taxon>
        <taxon>Chlorophyta</taxon>
        <taxon>Pyramimonadophyceae</taxon>
        <taxon>Pyramimonadales</taxon>
        <taxon>Pyramimonadaceae</taxon>
        <taxon>Cymbomonas</taxon>
    </lineage>
</organism>
<sequence>MRPIFSTRKTGIQRVASKIQARAERRPLQVSNGRVATASNAPALKLAKPLWGVPANKHDWDELFSEYAEYRKYDAIEVPQMVWRENPNLFSDLLQKHGLHVICQIHTTGGDLDSKGNHLDITSNKPADHVASLKTLVAEAKALNPLMINVHSGHASWSVTTACDYFKAALDIEADAGVPLVHETHRQSLLGFPGSASQILQRTDMQELKISLDVSQWDLACRQERFYSEDKPWYEPMWMLDAPSELFKTAAEHTFFMRARVDWDQGPKVVDFEDKYEYTDEYNPVMLAHLHWWAHIWLEQARRGVSEFWVTTMDDFWLECGIVDDYYETFDE</sequence>
<dbReference type="EMBL" id="LGRX02026718">
    <property type="protein sequence ID" value="KAK3250433.1"/>
    <property type="molecule type" value="Genomic_DNA"/>
</dbReference>
<name>A0AAE0F3H6_9CHLO</name>
<gene>
    <name evidence="2" type="ORF">CYMTET_40185</name>
</gene>
<feature type="domain" description="Xylose isomerase-like TIM barrel" evidence="1">
    <location>
        <begin position="72"/>
        <end position="217"/>
    </location>
</feature>
<evidence type="ECO:0000259" key="1">
    <source>
        <dbReference type="Pfam" id="PF01261"/>
    </source>
</evidence>
<dbReference type="InterPro" id="IPR050312">
    <property type="entry name" value="IolE/XylAMocC-like"/>
</dbReference>
<accession>A0AAE0F3H6</accession>
<dbReference type="InterPro" id="IPR013022">
    <property type="entry name" value="Xyl_isomerase-like_TIM-brl"/>
</dbReference>
<dbReference type="Proteomes" id="UP001190700">
    <property type="component" value="Unassembled WGS sequence"/>
</dbReference>